<feature type="binding site" evidence="1">
    <location>
        <position position="259"/>
    </location>
    <ligand>
        <name>Zn(2+)</name>
        <dbReference type="ChEBI" id="CHEBI:29105"/>
    </ligand>
</feature>
<sequence length="295" mass="32044">MHESMARVVMASGDHCLVADSDGSLNRCRPRRRRDPRPVCGDRVQWSADAPDGWIDAIEPRRNLIERGDFRGRPRGLAANVDRMVLVIAPEPAPDALLVDRYIVLGKALDIPLLLWCHKQDLASAAGSMPMQAIRQRCEDMAIPIMTGSTHDPDALTRLEAATGGETLILVGQSGVGKSSITQALVPTASLRIGQISASSGQGRHTTSETTLFDRPDGGALIDSPGVRTLRLDHLNPSAVDAAYPVIAEATRHCRFNDCRHGTEPDCGIREGIAAGCIDPEALKRWQRLREETAR</sequence>
<feature type="domain" description="EngC GTPase" evidence="3">
    <location>
        <begin position="79"/>
        <end position="228"/>
    </location>
</feature>
<dbReference type="Proteomes" id="UP000292298">
    <property type="component" value="Unassembled WGS sequence"/>
</dbReference>
<name>A0A4Q8CZ05_9GAMM</name>
<dbReference type="InterPro" id="IPR010914">
    <property type="entry name" value="RsgA_GTPase_dom"/>
</dbReference>
<keyword evidence="1" id="KW-0690">Ribosome biogenesis</keyword>
<comment type="caution">
    <text evidence="1">Lacks conserved residue(s) required for the propagation of feature annotation.</text>
</comment>
<dbReference type="PANTHER" id="PTHR32120:SF11">
    <property type="entry name" value="SMALL RIBOSOMAL SUBUNIT BIOGENESIS GTPASE RSGA 1, MITOCHONDRIAL-RELATED"/>
    <property type="match status" value="1"/>
</dbReference>
<dbReference type="RefSeq" id="WP_130502567.1">
    <property type="nucleotide sequence ID" value="NZ_SHLI01000001.1"/>
</dbReference>
<dbReference type="EMBL" id="SHLI01000001">
    <property type="protein sequence ID" value="RZU98229.1"/>
    <property type="molecule type" value="Genomic_DNA"/>
</dbReference>
<reference evidence="4 5" key="1">
    <citation type="submission" date="2019-02" db="EMBL/GenBank/DDBJ databases">
        <title>Genomic Encyclopedia of Type Strains, Phase IV (KMG-IV): sequencing the most valuable type-strain genomes for metagenomic binning, comparative biology and taxonomic classification.</title>
        <authorList>
            <person name="Goeker M."/>
        </authorList>
    </citation>
    <scope>NUCLEOTIDE SEQUENCE [LARGE SCALE GENOMIC DNA]</scope>
    <source>
        <strain evidence="4 5">DSM 21056</strain>
    </source>
</reference>
<dbReference type="AlphaFoldDB" id="A0A4Q8CZ05"/>
<keyword evidence="1" id="KW-0378">Hydrolase</keyword>
<keyword evidence="1" id="KW-0479">Metal-binding</keyword>
<comment type="function">
    <text evidence="1">One of several proteins that assist in the late maturation steps of the functional core of the 30S ribosomal subunit. Helps release RbfA from mature subunits. May play a role in the assembly of ribosomal proteins into the subunit. Circularly permuted GTPase that catalyzes slow GTP hydrolysis, GTPase activity is stimulated by the 30S ribosomal subunit.</text>
</comment>
<comment type="subunit">
    <text evidence="1">Monomer. Associates with 30S ribosomal subunit, binds 16S rRNA.</text>
</comment>
<dbReference type="PROSITE" id="PS00675">
    <property type="entry name" value="SIGMA54_INTERACT_1"/>
    <property type="match status" value="1"/>
</dbReference>
<comment type="cofactor">
    <cofactor evidence="1">
        <name>Zn(2+)</name>
        <dbReference type="ChEBI" id="CHEBI:29105"/>
    </cofactor>
    <text evidence="1">Binds 1 zinc ion per subunit.</text>
</comment>
<keyword evidence="5" id="KW-1185">Reference proteome</keyword>
<dbReference type="InterPro" id="IPR025662">
    <property type="entry name" value="Sigma_54_int_dom_ATP-bd_1"/>
</dbReference>
<dbReference type="GO" id="GO:0019843">
    <property type="term" value="F:rRNA binding"/>
    <property type="evidence" value="ECO:0007669"/>
    <property type="project" value="UniProtKB-KW"/>
</dbReference>
<keyword evidence="1" id="KW-0862">Zinc</keyword>
<keyword evidence="1" id="KW-0694">RNA-binding</keyword>
<comment type="subcellular location">
    <subcellularLocation>
        <location evidence="1">Cytoplasm</location>
    </subcellularLocation>
</comment>
<dbReference type="InterPro" id="IPR004881">
    <property type="entry name" value="Ribosome_biogen_GTPase_RsgA"/>
</dbReference>
<dbReference type="CDD" id="cd01854">
    <property type="entry name" value="YjeQ_EngC"/>
    <property type="match status" value="1"/>
</dbReference>
<evidence type="ECO:0000259" key="3">
    <source>
        <dbReference type="PROSITE" id="PS50936"/>
    </source>
</evidence>
<dbReference type="NCBIfam" id="TIGR00157">
    <property type="entry name" value="ribosome small subunit-dependent GTPase A"/>
    <property type="match status" value="1"/>
</dbReference>
<dbReference type="Pfam" id="PF03193">
    <property type="entry name" value="RsgA_GTPase"/>
    <property type="match status" value="1"/>
</dbReference>
<accession>A0A4Q8CZ05</accession>
<dbReference type="PROSITE" id="PS50936">
    <property type="entry name" value="ENGC_GTPASE"/>
    <property type="match status" value="1"/>
</dbReference>
<dbReference type="EC" id="3.6.1.-" evidence="1"/>
<dbReference type="InterPro" id="IPR012340">
    <property type="entry name" value="NA-bd_OB-fold"/>
</dbReference>
<keyword evidence="1" id="KW-0342">GTP-binding</keyword>
<evidence type="ECO:0000313" key="5">
    <source>
        <dbReference type="Proteomes" id="UP000292298"/>
    </source>
</evidence>
<comment type="caution">
    <text evidence="4">The sequence shown here is derived from an EMBL/GenBank/DDBJ whole genome shotgun (WGS) entry which is preliminary data.</text>
</comment>
<organism evidence="4 5">
    <name type="scientific">Spiribacter vilamensis</name>
    <dbReference type="NCBI Taxonomy" id="531306"/>
    <lineage>
        <taxon>Bacteria</taxon>
        <taxon>Pseudomonadati</taxon>
        <taxon>Pseudomonadota</taxon>
        <taxon>Gammaproteobacteria</taxon>
        <taxon>Chromatiales</taxon>
        <taxon>Ectothiorhodospiraceae</taxon>
        <taxon>Spiribacter</taxon>
    </lineage>
</organism>
<feature type="compositionally biased region" description="Polar residues" evidence="2">
    <location>
        <begin position="197"/>
        <end position="211"/>
    </location>
</feature>
<dbReference type="GO" id="GO:0005525">
    <property type="term" value="F:GTP binding"/>
    <property type="evidence" value="ECO:0007669"/>
    <property type="project" value="UniProtKB-UniRule"/>
</dbReference>
<dbReference type="PANTHER" id="PTHR32120">
    <property type="entry name" value="SMALL RIBOSOMAL SUBUNIT BIOGENESIS GTPASE RSGA"/>
    <property type="match status" value="1"/>
</dbReference>
<evidence type="ECO:0000256" key="2">
    <source>
        <dbReference type="SAM" id="MobiDB-lite"/>
    </source>
</evidence>
<evidence type="ECO:0000256" key="1">
    <source>
        <dbReference type="HAMAP-Rule" id="MF_01820"/>
    </source>
</evidence>
<feature type="binding site" evidence="1">
    <location>
        <position position="261"/>
    </location>
    <ligand>
        <name>Zn(2+)</name>
        <dbReference type="ChEBI" id="CHEBI:29105"/>
    </ligand>
</feature>
<evidence type="ECO:0000313" key="4">
    <source>
        <dbReference type="EMBL" id="RZU98229.1"/>
    </source>
</evidence>
<dbReference type="Gene3D" id="2.40.50.140">
    <property type="entry name" value="Nucleic acid-binding proteins"/>
    <property type="match status" value="1"/>
</dbReference>
<dbReference type="GO" id="GO:0042274">
    <property type="term" value="P:ribosomal small subunit biogenesis"/>
    <property type="evidence" value="ECO:0007669"/>
    <property type="project" value="UniProtKB-UniRule"/>
</dbReference>
<dbReference type="OrthoDB" id="9809485at2"/>
<dbReference type="GO" id="GO:0046872">
    <property type="term" value="F:metal ion binding"/>
    <property type="evidence" value="ECO:0007669"/>
    <property type="project" value="UniProtKB-KW"/>
</dbReference>
<dbReference type="InterPro" id="IPR027417">
    <property type="entry name" value="P-loop_NTPase"/>
</dbReference>
<feature type="binding site" evidence="1">
    <location>
        <position position="254"/>
    </location>
    <ligand>
        <name>Zn(2+)</name>
        <dbReference type="ChEBI" id="CHEBI:29105"/>
    </ligand>
</feature>
<protein>
    <recommendedName>
        <fullName evidence="1">Small ribosomal subunit biogenesis GTPase RsgA</fullName>
        <ecNumber evidence="1">3.6.1.-</ecNumber>
    </recommendedName>
</protein>
<dbReference type="GO" id="GO:0003924">
    <property type="term" value="F:GTPase activity"/>
    <property type="evidence" value="ECO:0007669"/>
    <property type="project" value="UniProtKB-UniRule"/>
</dbReference>
<keyword evidence="1" id="KW-0963">Cytoplasm</keyword>
<dbReference type="Gene3D" id="1.10.40.50">
    <property type="entry name" value="Probable gtpase engc, domain 3"/>
    <property type="match status" value="1"/>
</dbReference>
<dbReference type="SUPFAM" id="SSF52540">
    <property type="entry name" value="P-loop containing nucleoside triphosphate hydrolases"/>
    <property type="match status" value="1"/>
</dbReference>
<dbReference type="HAMAP" id="MF_01820">
    <property type="entry name" value="GTPase_RsgA"/>
    <property type="match status" value="1"/>
</dbReference>
<dbReference type="Gene3D" id="3.40.50.300">
    <property type="entry name" value="P-loop containing nucleotide triphosphate hydrolases"/>
    <property type="match status" value="1"/>
</dbReference>
<gene>
    <name evidence="1" type="primary">rsgA</name>
    <name evidence="4" type="ORF">EV698_0473</name>
</gene>
<feature type="region of interest" description="Disordered" evidence="2">
    <location>
        <begin position="197"/>
        <end position="217"/>
    </location>
</feature>
<keyword evidence="1" id="KW-0547">Nucleotide-binding</keyword>
<dbReference type="GO" id="GO:0005737">
    <property type="term" value="C:cytoplasm"/>
    <property type="evidence" value="ECO:0007669"/>
    <property type="project" value="UniProtKB-SubCell"/>
</dbReference>
<keyword evidence="1" id="KW-0699">rRNA-binding</keyword>
<comment type="similarity">
    <text evidence="1">Belongs to the TRAFAC class YlqF/YawG GTPase family. RsgA subfamily.</text>
</comment>
<feature type="binding site" evidence="1">
    <location>
        <begin position="172"/>
        <end position="180"/>
    </location>
    <ligand>
        <name>GTP</name>
        <dbReference type="ChEBI" id="CHEBI:37565"/>
    </ligand>
</feature>
<feature type="binding site" evidence="1">
    <location>
        <position position="267"/>
    </location>
    <ligand>
        <name>Zn(2+)</name>
        <dbReference type="ChEBI" id="CHEBI:29105"/>
    </ligand>
</feature>
<proteinExistence type="inferred from homology"/>